<dbReference type="Pfam" id="PF13561">
    <property type="entry name" value="adh_short_C2"/>
    <property type="match status" value="1"/>
</dbReference>
<keyword evidence="4" id="KW-1185">Reference proteome</keyword>
<dbReference type="InterPro" id="IPR002347">
    <property type="entry name" value="SDR_fam"/>
</dbReference>
<keyword evidence="2" id="KW-0560">Oxidoreductase</keyword>
<dbReference type="Gene3D" id="3.40.50.720">
    <property type="entry name" value="NAD(P)-binding Rossmann-like Domain"/>
    <property type="match status" value="1"/>
</dbReference>
<dbReference type="FunFam" id="3.40.50.720:FF:000084">
    <property type="entry name" value="Short-chain dehydrogenase reductase"/>
    <property type="match status" value="1"/>
</dbReference>
<proteinExistence type="inferred from homology"/>
<evidence type="ECO:0000313" key="3">
    <source>
        <dbReference type="EMBL" id="PTU30425.1"/>
    </source>
</evidence>
<dbReference type="OrthoDB" id="9787298at2"/>
<comment type="caution">
    <text evidence="3">The sequence shown here is derived from an EMBL/GenBank/DDBJ whole genome shotgun (WGS) entry which is preliminary data.</text>
</comment>
<gene>
    <name evidence="3" type="ORF">CJD38_12930</name>
</gene>
<evidence type="ECO:0000256" key="1">
    <source>
        <dbReference type="ARBA" id="ARBA00006484"/>
    </source>
</evidence>
<dbReference type="RefSeq" id="WP_107940795.1">
    <property type="nucleotide sequence ID" value="NZ_QANS01000005.1"/>
</dbReference>
<dbReference type="PRINTS" id="PR00080">
    <property type="entry name" value="SDRFAMILY"/>
</dbReference>
<protein>
    <submittedName>
        <fullName evidence="3">Oxidoreductase</fullName>
    </submittedName>
</protein>
<dbReference type="EMBL" id="QANS01000005">
    <property type="protein sequence ID" value="PTU30425.1"/>
    <property type="molecule type" value="Genomic_DNA"/>
</dbReference>
<accession>A0A2T5MCY1</accession>
<dbReference type="PRINTS" id="PR00081">
    <property type="entry name" value="GDHRDH"/>
</dbReference>
<dbReference type="GO" id="GO:0016616">
    <property type="term" value="F:oxidoreductase activity, acting on the CH-OH group of donors, NAD or NADP as acceptor"/>
    <property type="evidence" value="ECO:0007669"/>
    <property type="project" value="TreeGrafter"/>
</dbReference>
<dbReference type="AlphaFoldDB" id="A0A2T5MCY1"/>
<organism evidence="3 4">
    <name type="scientific">Stenotrophobium rhamnosiphilum</name>
    <dbReference type="NCBI Taxonomy" id="2029166"/>
    <lineage>
        <taxon>Bacteria</taxon>
        <taxon>Pseudomonadati</taxon>
        <taxon>Pseudomonadota</taxon>
        <taxon>Gammaproteobacteria</taxon>
        <taxon>Nevskiales</taxon>
        <taxon>Nevskiaceae</taxon>
        <taxon>Stenotrophobium</taxon>
    </lineage>
</organism>
<evidence type="ECO:0000256" key="2">
    <source>
        <dbReference type="ARBA" id="ARBA00023002"/>
    </source>
</evidence>
<comment type="similarity">
    <text evidence="1">Belongs to the short-chain dehydrogenases/reductases (SDR) family.</text>
</comment>
<dbReference type="SUPFAM" id="SSF51735">
    <property type="entry name" value="NAD(P)-binding Rossmann-fold domains"/>
    <property type="match status" value="1"/>
</dbReference>
<sequence length="274" mass="28813">MAGHETHPEDRQDLLDLGGQIAFVSGAGQGAGRAIALAFAKNGAGGVAVNDFDPLKAELVAAEIRALGVSALAVPADVGDHDAVHAAMARASELGPITLLVNNAGNAGPNVTMRPMPPFWETAPSDWDRYFRTNLQGVMNCCHAALPVMVQHQRGRVVTIVSDAGRVGEARLAVYAAAKAGAAGFMRSLARETGRHGITANCISLSTLEPVLPEPERTAFLESDKAKAHVERYIIRRFGKPDDVASMALFLCSDAASWITGQTYPVNGGYSLAV</sequence>
<reference evidence="3 4" key="1">
    <citation type="submission" date="2018-04" db="EMBL/GenBank/DDBJ databases">
        <title>Novel species isolated from glacier.</title>
        <authorList>
            <person name="Liu Q."/>
            <person name="Xin Y.-H."/>
        </authorList>
    </citation>
    <scope>NUCLEOTIDE SEQUENCE [LARGE SCALE GENOMIC DNA]</scope>
    <source>
        <strain evidence="3 4">GT1R17</strain>
    </source>
</reference>
<evidence type="ECO:0000313" key="4">
    <source>
        <dbReference type="Proteomes" id="UP000244248"/>
    </source>
</evidence>
<dbReference type="InterPro" id="IPR020904">
    <property type="entry name" value="Sc_DH/Rdtase_CS"/>
</dbReference>
<dbReference type="Proteomes" id="UP000244248">
    <property type="component" value="Unassembled WGS sequence"/>
</dbReference>
<dbReference type="PROSITE" id="PS00061">
    <property type="entry name" value="ADH_SHORT"/>
    <property type="match status" value="1"/>
</dbReference>
<dbReference type="PANTHER" id="PTHR42760:SF133">
    <property type="entry name" value="3-OXOACYL-[ACYL-CARRIER-PROTEIN] REDUCTASE"/>
    <property type="match status" value="1"/>
</dbReference>
<dbReference type="PANTHER" id="PTHR42760">
    <property type="entry name" value="SHORT-CHAIN DEHYDROGENASES/REDUCTASES FAMILY MEMBER"/>
    <property type="match status" value="1"/>
</dbReference>
<dbReference type="InterPro" id="IPR036291">
    <property type="entry name" value="NAD(P)-bd_dom_sf"/>
</dbReference>
<name>A0A2T5MCY1_9GAMM</name>